<accession>A0A9W4GW60</accession>
<evidence type="ECO:0000313" key="2">
    <source>
        <dbReference type="EMBL" id="CAG6397404.1"/>
    </source>
</evidence>
<feature type="compositionally biased region" description="Polar residues" evidence="1">
    <location>
        <begin position="115"/>
        <end position="124"/>
    </location>
</feature>
<dbReference type="EMBL" id="CAJSLV010000086">
    <property type="protein sequence ID" value="CAG6397404.1"/>
    <property type="molecule type" value="Genomic_DNA"/>
</dbReference>
<proteinExistence type="predicted"/>
<evidence type="ECO:0000313" key="3">
    <source>
        <dbReference type="Proteomes" id="UP001152519"/>
    </source>
</evidence>
<comment type="caution">
    <text evidence="2">The sequence shown here is derived from an EMBL/GenBank/DDBJ whole genome shotgun (WGS) entry which is preliminary data.</text>
</comment>
<evidence type="ECO:0000256" key="1">
    <source>
        <dbReference type="SAM" id="MobiDB-lite"/>
    </source>
</evidence>
<dbReference type="AlphaFoldDB" id="A0A9W4GW60"/>
<organism evidence="2 3">
    <name type="scientific">Actinacidiphila cocklensis</name>
    <dbReference type="NCBI Taxonomy" id="887465"/>
    <lineage>
        <taxon>Bacteria</taxon>
        <taxon>Bacillati</taxon>
        <taxon>Actinomycetota</taxon>
        <taxon>Actinomycetes</taxon>
        <taxon>Kitasatosporales</taxon>
        <taxon>Streptomycetaceae</taxon>
        <taxon>Actinacidiphila</taxon>
    </lineage>
</organism>
<protein>
    <submittedName>
        <fullName evidence="2">Uncharacterized protein</fullName>
    </submittedName>
</protein>
<keyword evidence="3" id="KW-1185">Reference proteome</keyword>
<gene>
    <name evidence="2" type="ORF">SCOCK_540005</name>
</gene>
<feature type="region of interest" description="Disordered" evidence="1">
    <location>
        <begin position="103"/>
        <end position="124"/>
    </location>
</feature>
<sequence>MSKRVFQLLPGVAVATSPIEVKPVDARYYAPRRTERLTRLPAIWLTYGPVREITMNPVRVHQRQTEFAEHTDGAAATCPHHHAELRIHADDRRMASMTPAARGIASEHTNHQRETPWTGNDTYASPSGIGPFAFPALRFPALGFPEPRSPEPRSPALRVLP</sequence>
<dbReference type="Proteomes" id="UP001152519">
    <property type="component" value="Unassembled WGS sequence"/>
</dbReference>
<name>A0A9W4GW60_9ACTN</name>
<reference evidence="2" key="1">
    <citation type="submission" date="2021-05" db="EMBL/GenBank/DDBJ databases">
        <authorList>
            <person name="Arsene-Ploetze F."/>
        </authorList>
    </citation>
    <scope>NUCLEOTIDE SEQUENCE</scope>
    <source>
        <strain evidence="2">DSM 42138</strain>
    </source>
</reference>